<evidence type="ECO:0000313" key="9">
    <source>
        <dbReference type="EMBL" id="KYK57644.1"/>
    </source>
</evidence>
<keyword evidence="4 6" id="KW-0472">Membrane</keyword>
<comment type="subcellular location">
    <subcellularLocation>
        <location evidence="1">Membrane</location>
        <topology evidence="1">Multi-pass membrane protein</topology>
    </subcellularLocation>
</comment>
<dbReference type="PROSITE" id="PS50261">
    <property type="entry name" value="G_PROTEIN_RECEP_F2_4"/>
    <property type="match status" value="1"/>
</dbReference>
<evidence type="ECO:0000256" key="4">
    <source>
        <dbReference type="ARBA" id="ARBA00023136"/>
    </source>
</evidence>
<dbReference type="SUPFAM" id="SSF81321">
    <property type="entry name" value="Family A G protein-coupled receptor-like"/>
    <property type="match status" value="1"/>
</dbReference>
<feature type="transmembrane region" description="Helical" evidence="6">
    <location>
        <begin position="15"/>
        <end position="35"/>
    </location>
</feature>
<name>A0A151GKL4_DRECN</name>
<dbReference type="RefSeq" id="XP_040656996.1">
    <property type="nucleotide sequence ID" value="XM_040801963.1"/>
</dbReference>
<evidence type="ECO:0000256" key="5">
    <source>
        <dbReference type="SAM" id="MobiDB-lite"/>
    </source>
</evidence>
<feature type="domain" description="G-protein coupled receptors family 1 profile" evidence="8">
    <location>
        <begin position="26"/>
        <end position="367"/>
    </location>
</feature>
<reference evidence="9 10" key="1">
    <citation type="journal article" date="2016" name="Sci. Rep.">
        <title>Insights into Adaptations to a Near-Obligate Nematode Endoparasitic Lifestyle from the Finished Genome of Drechmeria coniospora.</title>
        <authorList>
            <person name="Zhang L."/>
            <person name="Zhou Z."/>
            <person name="Guo Q."/>
            <person name="Fokkens L."/>
            <person name="Miskei M."/>
            <person name="Pocsi I."/>
            <person name="Zhang W."/>
            <person name="Chen M."/>
            <person name="Wang L."/>
            <person name="Sun Y."/>
            <person name="Donzelli B.G."/>
            <person name="Gibson D.M."/>
            <person name="Nelson D.R."/>
            <person name="Luo J.G."/>
            <person name="Rep M."/>
            <person name="Liu H."/>
            <person name="Yang S."/>
            <person name="Wang J."/>
            <person name="Krasnoff S.B."/>
            <person name="Xu Y."/>
            <person name="Molnar I."/>
            <person name="Lin M."/>
        </authorList>
    </citation>
    <scope>NUCLEOTIDE SEQUENCE [LARGE SCALE GENOMIC DNA]</scope>
    <source>
        <strain evidence="9 10">ARSEF 6962</strain>
    </source>
</reference>
<dbReference type="PROSITE" id="PS50262">
    <property type="entry name" value="G_PROTEIN_RECEP_F1_2"/>
    <property type="match status" value="1"/>
</dbReference>
<keyword evidence="3 6" id="KW-1133">Transmembrane helix</keyword>
<dbReference type="GO" id="GO:0004930">
    <property type="term" value="F:G protein-coupled receptor activity"/>
    <property type="evidence" value="ECO:0007669"/>
    <property type="project" value="TreeGrafter"/>
</dbReference>
<feature type="transmembrane region" description="Helical" evidence="6">
    <location>
        <begin position="121"/>
        <end position="140"/>
    </location>
</feature>
<sequence length="445" mass="50415">MGGLTPGDILAITDIERICSVLSILGSMFIIITFSCSKSFHRPINRLVLYASFGNIMSNVGTLMSRSMIYRVDSFGCQFQAFLIQLFMPADALWTLAMAVNVYLTFYHKFDAERLRKMEKWYLLCCYGIPFVPAFTYIFYRNAQGERIYGNATLWCWIANQFDVLRIATFYAPIWIIMLVTMSIYASAGRTIFEKRKQLMEFNASTIIVDDQPMATFKKTEITISSDKDDRDDNEDNDQGSHSHIEHVQRTQSNISAYSVNISADRRRSCTTAELTIPAAVFQPPKMAQVPPSQGSSVRRYNYEVNNAAWSYTKCAILFFTAILVTWIPSSANRVYSLVHKNQVCVPLLYMSAFVLPLQGFWNAVIYTVTSWDACKSLFRRSITTSKPVDAGMTRLGSDQHERTPGMLEASSGFNFFNESPRISESESIQELGLARTRLGPGKFA</sequence>
<evidence type="ECO:0000259" key="8">
    <source>
        <dbReference type="PROSITE" id="PS50262"/>
    </source>
</evidence>
<dbReference type="Gene3D" id="1.20.1070.10">
    <property type="entry name" value="Rhodopsin 7-helix transmembrane proteins"/>
    <property type="match status" value="1"/>
</dbReference>
<dbReference type="GO" id="GO:0007189">
    <property type="term" value="P:adenylate cyclase-activating G protein-coupled receptor signaling pathway"/>
    <property type="evidence" value="ECO:0007669"/>
    <property type="project" value="TreeGrafter"/>
</dbReference>
<keyword evidence="2 6" id="KW-0812">Transmembrane</keyword>
<dbReference type="InterPro" id="IPR017452">
    <property type="entry name" value="GPCR_Rhodpsn_7TM"/>
</dbReference>
<accession>A0A151GKL4</accession>
<dbReference type="PANTHER" id="PTHR23112">
    <property type="entry name" value="G PROTEIN-COUPLED RECEPTOR 157-RELATED"/>
    <property type="match status" value="1"/>
</dbReference>
<dbReference type="InParanoid" id="A0A151GKL4"/>
<organism evidence="9 10">
    <name type="scientific">Drechmeria coniospora</name>
    <name type="common">Nematophagous fungus</name>
    <name type="synonym">Meria coniospora</name>
    <dbReference type="NCBI Taxonomy" id="98403"/>
    <lineage>
        <taxon>Eukaryota</taxon>
        <taxon>Fungi</taxon>
        <taxon>Dikarya</taxon>
        <taxon>Ascomycota</taxon>
        <taxon>Pezizomycotina</taxon>
        <taxon>Sordariomycetes</taxon>
        <taxon>Hypocreomycetidae</taxon>
        <taxon>Hypocreales</taxon>
        <taxon>Ophiocordycipitaceae</taxon>
        <taxon>Drechmeria</taxon>
    </lineage>
</organism>
<keyword evidence="10" id="KW-1185">Reference proteome</keyword>
<evidence type="ECO:0000256" key="1">
    <source>
        <dbReference type="ARBA" id="ARBA00004141"/>
    </source>
</evidence>
<dbReference type="PANTHER" id="PTHR23112:SF22">
    <property type="entry name" value="G-PROTEIN COUPLED RECEPTOR"/>
    <property type="match status" value="1"/>
</dbReference>
<dbReference type="Pfam" id="PF05462">
    <property type="entry name" value="Dicty_CAR"/>
    <property type="match status" value="1"/>
</dbReference>
<protein>
    <submittedName>
        <fullName evidence="9">G-protein coupled receptor</fullName>
    </submittedName>
</protein>
<dbReference type="AlphaFoldDB" id="A0A151GKL4"/>
<feature type="region of interest" description="Disordered" evidence="5">
    <location>
        <begin position="222"/>
        <end position="247"/>
    </location>
</feature>
<feature type="transmembrane region" description="Helical" evidence="6">
    <location>
        <begin position="47"/>
        <end position="69"/>
    </location>
</feature>
<dbReference type="EMBL" id="LAYC01000002">
    <property type="protein sequence ID" value="KYK57644.1"/>
    <property type="molecule type" value="Genomic_DNA"/>
</dbReference>
<evidence type="ECO:0000256" key="2">
    <source>
        <dbReference type="ARBA" id="ARBA00022692"/>
    </source>
</evidence>
<keyword evidence="9" id="KW-0675">Receptor</keyword>
<evidence type="ECO:0000256" key="6">
    <source>
        <dbReference type="SAM" id="Phobius"/>
    </source>
</evidence>
<feature type="transmembrane region" description="Helical" evidence="6">
    <location>
        <begin position="81"/>
        <end position="100"/>
    </location>
</feature>
<evidence type="ECO:0000313" key="10">
    <source>
        <dbReference type="Proteomes" id="UP000076580"/>
    </source>
</evidence>
<dbReference type="GeneID" id="63717299"/>
<dbReference type="STRING" id="98403.A0A151GKL4"/>
<evidence type="ECO:0000256" key="3">
    <source>
        <dbReference type="ARBA" id="ARBA00022989"/>
    </source>
</evidence>
<dbReference type="GO" id="GO:0007166">
    <property type="term" value="P:cell surface receptor signaling pathway"/>
    <property type="evidence" value="ECO:0007669"/>
    <property type="project" value="InterPro"/>
</dbReference>
<feature type="compositionally biased region" description="Basic and acidic residues" evidence="5">
    <location>
        <begin position="222"/>
        <end position="231"/>
    </location>
</feature>
<dbReference type="GO" id="GO:0005886">
    <property type="term" value="C:plasma membrane"/>
    <property type="evidence" value="ECO:0007669"/>
    <property type="project" value="TreeGrafter"/>
</dbReference>
<dbReference type="InterPro" id="IPR017981">
    <property type="entry name" value="GPCR_2-like_7TM"/>
</dbReference>
<feature type="transmembrane region" description="Helical" evidence="6">
    <location>
        <begin position="348"/>
        <end position="370"/>
    </location>
</feature>
<feature type="domain" description="G-protein coupled receptors family 2 profile 2" evidence="7">
    <location>
        <begin position="9"/>
        <end position="197"/>
    </location>
</feature>
<feature type="transmembrane region" description="Helical" evidence="6">
    <location>
        <begin position="309"/>
        <end position="328"/>
    </location>
</feature>
<gene>
    <name evidence="9" type="ORF">DCS_04656</name>
</gene>
<evidence type="ECO:0000259" key="7">
    <source>
        <dbReference type="PROSITE" id="PS50261"/>
    </source>
</evidence>
<comment type="caution">
    <text evidence="9">The sequence shown here is derived from an EMBL/GenBank/DDBJ whole genome shotgun (WGS) entry which is preliminary data.</text>
</comment>
<proteinExistence type="predicted"/>
<dbReference type="Proteomes" id="UP000076580">
    <property type="component" value="Chromosome 02"/>
</dbReference>
<feature type="transmembrane region" description="Helical" evidence="6">
    <location>
        <begin position="170"/>
        <end position="188"/>
    </location>
</feature>